<evidence type="ECO:0000256" key="4">
    <source>
        <dbReference type="ARBA" id="ARBA00022670"/>
    </source>
</evidence>
<dbReference type="Gene3D" id="6.10.140.2220">
    <property type="match status" value="1"/>
</dbReference>
<dbReference type="PROSITE" id="PS50235">
    <property type="entry name" value="USP_3"/>
    <property type="match status" value="1"/>
</dbReference>
<evidence type="ECO:0000256" key="10">
    <source>
        <dbReference type="ARBA" id="ARBA00022833"/>
    </source>
</evidence>
<feature type="domain" description="MYND-type" evidence="15">
    <location>
        <begin position="135"/>
        <end position="172"/>
    </location>
</feature>
<dbReference type="PROSITE" id="PS50865">
    <property type="entry name" value="ZF_MYND_2"/>
    <property type="match status" value="1"/>
</dbReference>
<feature type="compositionally biased region" description="Basic and acidic residues" evidence="12">
    <location>
        <begin position="1085"/>
        <end position="1101"/>
    </location>
</feature>
<dbReference type="InterPro" id="IPR038765">
    <property type="entry name" value="Papain-like_cys_pep_sf"/>
</dbReference>
<dbReference type="EC" id="3.4.19.12" evidence="3"/>
<evidence type="ECO:0000256" key="12">
    <source>
        <dbReference type="SAM" id="MobiDB-lite"/>
    </source>
</evidence>
<keyword evidence="7" id="KW-0833">Ubl conjugation pathway</keyword>
<feature type="compositionally biased region" description="Polar residues" evidence="12">
    <location>
        <begin position="294"/>
        <end position="305"/>
    </location>
</feature>
<comment type="catalytic activity">
    <reaction evidence="1">
        <text>Thiol-dependent hydrolysis of ester, thioester, amide, peptide and isopeptide bonds formed by the C-terminal Gly of ubiquitin (a 76-residue protein attached to proteins as an intracellular targeting signal).</text>
        <dbReference type="EC" id="3.4.19.12"/>
    </reaction>
</comment>
<evidence type="ECO:0000256" key="11">
    <source>
        <dbReference type="PROSITE-ProRule" id="PRU00134"/>
    </source>
</evidence>
<accession>A0AAV3Q5M9</accession>
<evidence type="ECO:0000256" key="9">
    <source>
        <dbReference type="ARBA" id="ARBA00022807"/>
    </source>
</evidence>
<keyword evidence="9" id="KW-0788">Thiol protease</keyword>
<organism evidence="16 17">
    <name type="scientific">Lithospermum erythrorhizon</name>
    <name type="common">Purple gromwell</name>
    <name type="synonym">Lithospermum officinale var. erythrorhizon</name>
    <dbReference type="NCBI Taxonomy" id="34254"/>
    <lineage>
        <taxon>Eukaryota</taxon>
        <taxon>Viridiplantae</taxon>
        <taxon>Streptophyta</taxon>
        <taxon>Embryophyta</taxon>
        <taxon>Tracheophyta</taxon>
        <taxon>Spermatophyta</taxon>
        <taxon>Magnoliopsida</taxon>
        <taxon>eudicotyledons</taxon>
        <taxon>Gunneridae</taxon>
        <taxon>Pentapetalae</taxon>
        <taxon>asterids</taxon>
        <taxon>lamiids</taxon>
        <taxon>Boraginales</taxon>
        <taxon>Boraginaceae</taxon>
        <taxon>Boraginoideae</taxon>
        <taxon>Lithospermeae</taxon>
        <taxon>Lithospermum</taxon>
    </lineage>
</organism>
<keyword evidence="17" id="KW-1185">Reference proteome</keyword>
<dbReference type="SUPFAM" id="SSF54001">
    <property type="entry name" value="Cysteine proteinases"/>
    <property type="match status" value="1"/>
</dbReference>
<reference evidence="16 17" key="1">
    <citation type="submission" date="2024-01" db="EMBL/GenBank/DDBJ databases">
        <title>The complete chloroplast genome sequence of Lithospermum erythrorhizon: insights into the phylogenetic relationship among Boraginaceae species and the maternal lineages of purple gromwells.</title>
        <authorList>
            <person name="Okada T."/>
            <person name="Watanabe K."/>
        </authorList>
    </citation>
    <scope>NUCLEOTIDE SEQUENCE [LARGE SCALE GENOMIC DNA]</scope>
</reference>
<keyword evidence="8" id="KW-0378">Hydrolase</keyword>
<proteinExistence type="inferred from homology"/>
<feature type="transmembrane region" description="Helical" evidence="13">
    <location>
        <begin position="12"/>
        <end position="30"/>
    </location>
</feature>
<dbReference type="GO" id="GO:0005829">
    <property type="term" value="C:cytosol"/>
    <property type="evidence" value="ECO:0007669"/>
    <property type="project" value="TreeGrafter"/>
</dbReference>
<evidence type="ECO:0000256" key="3">
    <source>
        <dbReference type="ARBA" id="ARBA00012759"/>
    </source>
</evidence>
<dbReference type="InterPro" id="IPR028889">
    <property type="entry name" value="USP"/>
</dbReference>
<keyword evidence="5" id="KW-0479">Metal-binding</keyword>
<evidence type="ECO:0000256" key="6">
    <source>
        <dbReference type="ARBA" id="ARBA00022771"/>
    </source>
</evidence>
<dbReference type="EMBL" id="BAABME010003181">
    <property type="protein sequence ID" value="GAA0157773.1"/>
    <property type="molecule type" value="Genomic_DNA"/>
</dbReference>
<keyword evidence="13" id="KW-1133">Transmembrane helix</keyword>
<evidence type="ECO:0000256" key="5">
    <source>
        <dbReference type="ARBA" id="ARBA00022723"/>
    </source>
</evidence>
<keyword evidence="13" id="KW-0472">Membrane</keyword>
<dbReference type="FunFam" id="3.90.70.10:FF:000026">
    <property type="entry name" value="Ubiquitin carboxyl-terminal hydrolase 15"/>
    <property type="match status" value="1"/>
</dbReference>
<keyword evidence="10" id="KW-0862">Zinc</keyword>
<feature type="region of interest" description="Disordered" evidence="12">
    <location>
        <begin position="1073"/>
        <end position="1119"/>
    </location>
</feature>
<feature type="domain" description="USP" evidence="14">
    <location>
        <begin position="605"/>
        <end position="910"/>
    </location>
</feature>
<feature type="compositionally biased region" description="Polar residues" evidence="12">
    <location>
        <begin position="216"/>
        <end position="226"/>
    </location>
</feature>
<dbReference type="FunFam" id="6.10.140.2220:FF:000006">
    <property type="entry name" value="Ubiquitin carboxyl-terminal hydrolase 15"/>
    <property type="match status" value="1"/>
</dbReference>
<keyword evidence="6 11" id="KW-0863">Zinc-finger</keyword>
<evidence type="ECO:0000256" key="2">
    <source>
        <dbReference type="ARBA" id="ARBA00009085"/>
    </source>
</evidence>
<dbReference type="InterPro" id="IPR050164">
    <property type="entry name" value="Peptidase_C19"/>
</dbReference>
<evidence type="ECO:0000256" key="13">
    <source>
        <dbReference type="SAM" id="Phobius"/>
    </source>
</evidence>
<evidence type="ECO:0000256" key="7">
    <source>
        <dbReference type="ARBA" id="ARBA00022786"/>
    </source>
</evidence>
<evidence type="ECO:0000256" key="8">
    <source>
        <dbReference type="ARBA" id="ARBA00022801"/>
    </source>
</evidence>
<comment type="similarity">
    <text evidence="2">Belongs to the peptidase C19 family.</text>
</comment>
<keyword evidence="4 16" id="KW-0645">Protease</keyword>
<evidence type="ECO:0000256" key="1">
    <source>
        <dbReference type="ARBA" id="ARBA00000707"/>
    </source>
</evidence>
<dbReference type="PANTHER" id="PTHR24006:SF874">
    <property type="entry name" value="UBIQUITIN CARBOXYL-TERMINAL HYDROLASE 16"/>
    <property type="match status" value="1"/>
</dbReference>
<dbReference type="InterPro" id="IPR002893">
    <property type="entry name" value="Znf_MYND"/>
</dbReference>
<protein>
    <recommendedName>
        <fullName evidence="3">ubiquitinyl hydrolase 1</fullName>
        <ecNumber evidence="3">3.4.19.12</ecNumber>
    </recommendedName>
</protein>
<comment type="caution">
    <text evidence="16">The sequence shown here is derived from an EMBL/GenBank/DDBJ whole genome shotgun (WGS) entry which is preliminary data.</text>
</comment>
<feature type="region of interest" description="Disordered" evidence="12">
    <location>
        <begin position="180"/>
        <end position="232"/>
    </location>
</feature>
<feature type="region of interest" description="Disordered" evidence="12">
    <location>
        <begin position="972"/>
        <end position="1008"/>
    </location>
</feature>
<dbReference type="GO" id="GO:0006508">
    <property type="term" value="P:proteolysis"/>
    <property type="evidence" value="ECO:0007669"/>
    <property type="project" value="UniProtKB-KW"/>
</dbReference>
<evidence type="ECO:0000313" key="17">
    <source>
        <dbReference type="Proteomes" id="UP001454036"/>
    </source>
</evidence>
<dbReference type="GO" id="GO:0004843">
    <property type="term" value="F:cysteine-type deubiquitinase activity"/>
    <property type="evidence" value="ECO:0007669"/>
    <property type="project" value="UniProtKB-EC"/>
</dbReference>
<dbReference type="Pfam" id="PF01753">
    <property type="entry name" value="zf-MYND"/>
    <property type="match status" value="1"/>
</dbReference>
<evidence type="ECO:0000259" key="14">
    <source>
        <dbReference type="PROSITE" id="PS50235"/>
    </source>
</evidence>
<dbReference type="Proteomes" id="UP001454036">
    <property type="component" value="Unassembled WGS sequence"/>
</dbReference>
<dbReference type="GO" id="GO:0016579">
    <property type="term" value="P:protein deubiquitination"/>
    <property type="evidence" value="ECO:0007669"/>
    <property type="project" value="InterPro"/>
</dbReference>
<feature type="compositionally biased region" description="Low complexity" evidence="12">
    <location>
        <begin position="270"/>
        <end position="281"/>
    </location>
</feature>
<feature type="compositionally biased region" description="Basic and acidic residues" evidence="12">
    <location>
        <begin position="180"/>
        <end position="214"/>
    </location>
</feature>
<feature type="compositionally biased region" description="Polar residues" evidence="12">
    <location>
        <begin position="972"/>
        <end position="1005"/>
    </location>
</feature>
<keyword evidence="13" id="KW-0812">Transmembrane</keyword>
<feature type="region of interest" description="Disordered" evidence="12">
    <location>
        <begin position="244"/>
        <end position="364"/>
    </location>
</feature>
<gene>
    <name evidence="16" type="ORF">LIER_14965</name>
</gene>
<dbReference type="PANTHER" id="PTHR24006">
    <property type="entry name" value="UBIQUITIN CARBOXYL-TERMINAL HYDROLASE"/>
    <property type="match status" value="1"/>
</dbReference>
<name>A0AAV3Q5M9_LITER</name>
<evidence type="ECO:0000313" key="16">
    <source>
        <dbReference type="EMBL" id="GAA0157773.1"/>
    </source>
</evidence>
<dbReference type="InterPro" id="IPR001394">
    <property type="entry name" value="Peptidase_C19_UCH"/>
</dbReference>
<dbReference type="GO" id="GO:0008270">
    <property type="term" value="F:zinc ion binding"/>
    <property type="evidence" value="ECO:0007669"/>
    <property type="project" value="UniProtKB-KW"/>
</dbReference>
<feature type="compositionally biased region" description="Low complexity" evidence="12">
    <location>
        <begin position="1025"/>
        <end position="1048"/>
    </location>
</feature>
<sequence>MLVGGDLGFWFRLVVGFIAVLFPPALGLVVRHKWRRAAARREEIKRLCVLASEEAALAELESKSEYGYGYGYGYERGSDYSYGYGYEDGNINGFGYGGGEVEGPMADVALETKGVGGGGDVAMPGRSSQKVMHPCARCSCPTNQKCARCKSVYYCSGKCQIVHWRQGHKDECQPYNLSQKRESEMKSHLKVSKLEENERGDNFFETGEDSRAKPAETSNNSSTDSGLSAVHSRKDDLKVVHLEDDNKDYQASKSVDPFKDVSGTNDSHVSHSSHSSSRSSRQLSAKMNEIKIQTDPTNNVQSHPSASERDFSISSVDDTPRRNPQIRPSNDDKDKDCAPSTLSGSGVGLSGKSSSREPSMPISDFWDGKLVQVRHETDSPGDSSQFSNEADEHDVIGYHVSSHAISKTSSLARSQETIAETKKRTNMYTHVAEEFDGDVSRESIKSGSRHVKPTVVSSKPIPQTTKLVPSTSSDKVESITQGTVKSGISLNKLESKKSDSVISKQAMDPLPPSTHGHIGTQNVVKDGKMHSTTTSSLKFSGTDHNANRTFKSSKLEGVDLFKNSTPLKQHTRGSGAQMLTKYKGLFPYELFVKLYNWKEVEFCPPGFVNCGNSCYANAVLNCLASTPPLTSYFLQGLHSKSCEKRDWCFTCEFESLTLRAKVGASPLSPIRIISHLQNIGSHLRNGREEDAHEFLRFAIDAMQSTCLTEAGVKESGSLDEGTTLTGLTFGGIVRSKIECMRCGGKSERKERMMDLTVEIQGDIGTLEEALRQYTSVETLDGDNKYRCDWCKSYEKAKKKLKVLEAPNVLTIALKRYQSGEFGKLNKTIQFPEILNLAPYICGTSDKSPIYGLYGVIVHLDTMNAAFSGHYVCYVKNTQNQWFIVDDSVVKKVDIGKVLTKDAYMLLYARYSPRAPRLIRSSVIPRDPRNTKFHMCKSRSISRDSWEGVSAREDPLHGEACHECTNSVHASLRSRTTNPDYGSSGDNSSFFSETGSYGTDSSNRDSASTEEHLDFVAMSTFWNNSGRSSSDSDTSSSSSSPSPLSLRQSPLADAKRYASVTGVETIKHGSKNYGIWRSASSGDLENSNREEEDHFQHSDSGKQLKQFSSSSRENEANRLGRINPFEKVKLGFPFRRSTNDRPGNILI</sequence>
<dbReference type="GO" id="GO:0005634">
    <property type="term" value="C:nucleus"/>
    <property type="evidence" value="ECO:0007669"/>
    <property type="project" value="TreeGrafter"/>
</dbReference>
<dbReference type="Gene3D" id="3.90.70.10">
    <property type="entry name" value="Cysteine proteinases"/>
    <property type="match status" value="1"/>
</dbReference>
<feature type="region of interest" description="Disordered" evidence="12">
    <location>
        <begin position="1025"/>
        <end position="1050"/>
    </location>
</feature>
<dbReference type="Pfam" id="PF00443">
    <property type="entry name" value="UCH"/>
    <property type="match status" value="1"/>
</dbReference>
<dbReference type="SUPFAM" id="SSF144232">
    <property type="entry name" value="HIT/MYND zinc finger-like"/>
    <property type="match status" value="1"/>
</dbReference>
<dbReference type="AlphaFoldDB" id="A0AAV3Q5M9"/>
<evidence type="ECO:0000259" key="15">
    <source>
        <dbReference type="PROSITE" id="PS50865"/>
    </source>
</evidence>